<gene>
    <name evidence="2" type="ORF">PCOR1329_LOCUS34911</name>
</gene>
<dbReference type="EMBL" id="CAUYUJ010014274">
    <property type="protein sequence ID" value="CAK0839160.1"/>
    <property type="molecule type" value="Genomic_DNA"/>
</dbReference>
<feature type="region of interest" description="Disordered" evidence="1">
    <location>
        <begin position="1079"/>
        <end position="1117"/>
    </location>
</feature>
<evidence type="ECO:0000313" key="3">
    <source>
        <dbReference type="Proteomes" id="UP001189429"/>
    </source>
</evidence>
<proteinExistence type="predicted"/>
<dbReference type="InterPro" id="IPR050870">
    <property type="entry name" value="FAST_kinase"/>
</dbReference>
<feature type="region of interest" description="Disordered" evidence="1">
    <location>
        <begin position="895"/>
        <end position="922"/>
    </location>
</feature>
<feature type="region of interest" description="Disordered" evidence="1">
    <location>
        <begin position="556"/>
        <end position="679"/>
    </location>
</feature>
<feature type="compositionally biased region" description="Low complexity" evidence="1">
    <location>
        <begin position="1016"/>
        <end position="1027"/>
    </location>
</feature>
<evidence type="ECO:0000313" key="2">
    <source>
        <dbReference type="EMBL" id="CAK0839160.1"/>
    </source>
</evidence>
<feature type="compositionally biased region" description="Pro residues" evidence="1">
    <location>
        <begin position="825"/>
        <end position="856"/>
    </location>
</feature>
<evidence type="ECO:0000256" key="1">
    <source>
        <dbReference type="SAM" id="MobiDB-lite"/>
    </source>
</evidence>
<feature type="region of interest" description="Disordered" evidence="1">
    <location>
        <begin position="994"/>
        <end position="1058"/>
    </location>
</feature>
<dbReference type="PANTHER" id="PTHR21228">
    <property type="entry name" value="FAST LEU-RICH DOMAIN-CONTAINING"/>
    <property type="match status" value="1"/>
</dbReference>
<sequence length="1245" mass="129857">MPDVRGAAGRGAGERKGRGGRGGGPPRDAADEDGRGQQGEVEHLEAQQGGRPAGEPEGRATRTNAKHINAALVKAADVGDISGLLNIAAANLNDMTCVNISTALHKLARLARDGRVVSASDHRFAALHARTEWELCRQVREGSNAEVLPRCWSTIAWAYGKIQAEGIEATGIFNALSQLSLPYMDRFHPFELTNLIWGFAKMQAPNFRLFQAAQQHVLGCVSQFSAANLSTVAWACVTARRWQCNVLQQIAEEFVRQLPAAQANRQVSPVEISNLMWSLATASVQVGGLVPETVGDVALQLLGEFKIQELSITTWAFSRLDIRHDRLFAAAAWHVQHSPGLQQQVHSQGVANLLWAFEKQKGMGSAASQQLEAAVYVLLPACRRLLPQLKQQEFACVFRALGRMGLCWGSHPEGDALFAAGAEARYQLLCTLSVPQVMDILEAFTRFLRHGGGHEHRPPAFADFLASLVHLCLEKVGELKSPSVTHLVCETAAATPLLGRHRAHLVASIAALALRLGPESFQPSGQATLAAMCGLVPQEAGVPRLRHELAQLAEGAGAAPAGPVQEVDAPPPPRAAGPCGCHGPTPGWQHDAPQAQWAEPPPHSAAYRGAGAPWQPQGPPAERPDAGAPWQQDAPPPPGYPAPSGGARGGCGRRGAEGAWPHAAPRPPGRHHGWGGPEPYAGGGWGGGAAAGPRYAELGAAPPPGGCFQGPQRHAADAPFGQGAAGSPCGHGLAAPHPQAEPGQRRGSGGGRQGGPPGAHVRQQRGGAFVGAAGPLPPQPDQDWRGHPDMLAGGPPEPQPPWWGDARQRSPPDVGEPGMYGAPPQGYPAQPPGMPDGYPPQQPGRPEGYPPQPPPGAAEAYPAPARPAPGMADGFSAQPLAVEGLPRQPAGACASLPLAAEGGPPQAASAPSAPPHLQGGGCGLGQDTACRLSQQSFFEPAESGDQLGGGVWQRQAPAGYTVKNTFIEDNEDADGEEVARRRLHAFAFRSERPAQRRLPGLADEPSEAGAAAPSWQQQLPKQLPRPKSISQAGASATILEGRRADLGPQDGGSSGVLDNVEVMLGQELRSALAGTLRAPLSRQARAEQAAAAPSDSRPAAQPAKTPLNPEALERKLNALLATTSEGELPVQGGGQAAAPAAGAASGSAQAAVPATIAPAASGPQPSRHQQARLAATPELSRLGTGEKDPASYVVKNTFIEAPDEGGDESEALRERLLRFRSEQPRASEKGRVAGRPLCGLASFSA</sequence>
<feature type="compositionally biased region" description="Gly residues" evidence="1">
    <location>
        <begin position="746"/>
        <end position="757"/>
    </location>
</feature>
<dbReference type="Proteomes" id="UP001189429">
    <property type="component" value="Unassembled WGS sequence"/>
</dbReference>
<keyword evidence="3" id="KW-1185">Reference proteome</keyword>
<feature type="non-terminal residue" evidence="2">
    <location>
        <position position="1245"/>
    </location>
</feature>
<feature type="region of interest" description="Disordered" evidence="1">
    <location>
        <begin position="1"/>
        <end position="60"/>
    </location>
</feature>
<feature type="compositionally biased region" description="Low complexity" evidence="1">
    <location>
        <begin position="1082"/>
        <end position="1103"/>
    </location>
</feature>
<protein>
    <submittedName>
        <fullName evidence="2">Uncharacterized protein</fullName>
    </submittedName>
</protein>
<feature type="region of interest" description="Disordered" evidence="1">
    <location>
        <begin position="1130"/>
        <end position="1190"/>
    </location>
</feature>
<organism evidence="2 3">
    <name type="scientific">Prorocentrum cordatum</name>
    <dbReference type="NCBI Taxonomy" id="2364126"/>
    <lineage>
        <taxon>Eukaryota</taxon>
        <taxon>Sar</taxon>
        <taxon>Alveolata</taxon>
        <taxon>Dinophyceae</taxon>
        <taxon>Prorocentrales</taxon>
        <taxon>Prorocentraceae</taxon>
        <taxon>Prorocentrum</taxon>
    </lineage>
</organism>
<feature type="compositionally biased region" description="Low complexity" evidence="1">
    <location>
        <begin position="556"/>
        <end position="567"/>
    </location>
</feature>
<accession>A0ABN9T2I1</accession>
<feature type="compositionally biased region" description="Low complexity" evidence="1">
    <location>
        <begin position="1136"/>
        <end position="1160"/>
    </location>
</feature>
<reference evidence="2" key="1">
    <citation type="submission" date="2023-10" db="EMBL/GenBank/DDBJ databases">
        <authorList>
            <person name="Chen Y."/>
            <person name="Shah S."/>
            <person name="Dougan E. K."/>
            <person name="Thang M."/>
            <person name="Chan C."/>
        </authorList>
    </citation>
    <scope>NUCLEOTIDE SEQUENCE [LARGE SCALE GENOMIC DNA]</scope>
</reference>
<feature type="compositionally biased region" description="Basic and acidic residues" evidence="1">
    <location>
        <begin position="28"/>
        <end position="45"/>
    </location>
</feature>
<comment type="caution">
    <text evidence="2">The sequence shown here is derived from an EMBL/GenBank/DDBJ whole genome shotgun (WGS) entry which is preliminary data.</text>
</comment>
<name>A0ABN9T2I1_9DINO</name>
<feature type="compositionally biased region" description="Low complexity" evidence="1">
    <location>
        <begin position="899"/>
        <end position="911"/>
    </location>
</feature>
<feature type="region of interest" description="Disordered" evidence="1">
    <location>
        <begin position="703"/>
        <end position="876"/>
    </location>
</feature>
<dbReference type="PANTHER" id="PTHR21228:SF40">
    <property type="entry name" value="LD45607P"/>
    <property type="match status" value="1"/>
</dbReference>